<dbReference type="Gene3D" id="2.60.20.10">
    <property type="entry name" value="Crystallins"/>
    <property type="match status" value="1"/>
</dbReference>
<comment type="similarity">
    <text evidence="1">Belongs to the beta/gamma-crystallin family.</text>
</comment>
<evidence type="ECO:0000259" key="4">
    <source>
        <dbReference type="PROSITE" id="PS50915"/>
    </source>
</evidence>
<dbReference type="WBParaSite" id="TREG1_38410.1">
    <property type="protein sequence ID" value="TREG1_38410.1"/>
    <property type="gene ID" value="TREG1_38410"/>
</dbReference>
<evidence type="ECO:0000313" key="6">
    <source>
        <dbReference type="WBParaSite" id="TREG1_38410.1"/>
    </source>
</evidence>
<dbReference type="PROSITE" id="PS50915">
    <property type="entry name" value="CRYSTALLIN_BETA_GAMMA"/>
    <property type="match status" value="1"/>
</dbReference>
<evidence type="ECO:0000256" key="1">
    <source>
        <dbReference type="ARBA" id="ARBA00009646"/>
    </source>
</evidence>
<dbReference type="Proteomes" id="UP000050795">
    <property type="component" value="Unassembled WGS sequence"/>
</dbReference>
<feature type="domain" description="Beta/gamma crystallin 'Greek key'" evidence="4">
    <location>
        <begin position="106"/>
        <end position="147"/>
    </location>
</feature>
<evidence type="ECO:0000256" key="3">
    <source>
        <dbReference type="SAM" id="SignalP"/>
    </source>
</evidence>
<sequence length="222" mass="25004">MRPTHLLSTSTVLIFLSALILETKVNTSEIYTNITKVSSNTTGQQTGTRLLQGDYSSLLCLRLYSEINLRGSWYDMCDSNEAISRKQAWNTRSACSPEMVWYLPARYWALYERPEFYGRYLLLSPGQCIYNIPQYGLKRVSSIVKCTQASVNNPSLQCLYPPLPWNQHFPVSPSAAQQLSSRQLPNSSFPEPLRLRSQPSPLSLTNLTVLQEGSVNSNNTGV</sequence>
<reference evidence="5" key="1">
    <citation type="submission" date="2022-06" db="EMBL/GenBank/DDBJ databases">
        <authorList>
            <person name="Berger JAMES D."/>
            <person name="Berger JAMES D."/>
        </authorList>
    </citation>
    <scope>NUCLEOTIDE SEQUENCE [LARGE SCALE GENOMIC DNA]</scope>
</reference>
<protein>
    <submittedName>
        <fullName evidence="6">IL4_i_Ig domain-containing protein</fullName>
    </submittedName>
</protein>
<dbReference type="AlphaFoldDB" id="A0AA85JV31"/>
<proteinExistence type="inferred from homology"/>
<feature type="signal peptide" evidence="3">
    <location>
        <begin position="1"/>
        <end position="27"/>
    </location>
</feature>
<dbReference type="InterPro" id="IPR001064">
    <property type="entry name" value="Beta/gamma_crystallin"/>
</dbReference>
<dbReference type="SUPFAM" id="SSF49695">
    <property type="entry name" value="gamma-Crystallin-like"/>
    <property type="match status" value="1"/>
</dbReference>
<feature type="chain" id="PRO_5041658622" evidence="3">
    <location>
        <begin position="28"/>
        <end position="222"/>
    </location>
</feature>
<accession>A0AA85JV31</accession>
<name>A0AA85JV31_TRIRE</name>
<organism evidence="5 6">
    <name type="scientific">Trichobilharzia regenti</name>
    <name type="common">Nasal bird schistosome</name>
    <dbReference type="NCBI Taxonomy" id="157069"/>
    <lineage>
        <taxon>Eukaryota</taxon>
        <taxon>Metazoa</taxon>
        <taxon>Spiralia</taxon>
        <taxon>Lophotrochozoa</taxon>
        <taxon>Platyhelminthes</taxon>
        <taxon>Trematoda</taxon>
        <taxon>Digenea</taxon>
        <taxon>Strigeidida</taxon>
        <taxon>Schistosomatoidea</taxon>
        <taxon>Schistosomatidae</taxon>
        <taxon>Trichobilharzia</taxon>
    </lineage>
</organism>
<reference evidence="6" key="2">
    <citation type="submission" date="2023-11" db="UniProtKB">
        <authorList>
            <consortium name="WormBaseParasite"/>
        </authorList>
    </citation>
    <scope>IDENTIFICATION</scope>
</reference>
<evidence type="ECO:0000256" key="2">
    <source>
        <dbReference type="ARBA" id="ARBA00022737"/>
    </source>
</evidence>
<dbReference type="Pfam" id="PF18258">
    <property type="entry name" value="IL4_i_Ig"/>
    <property type="match status" value="1"/>
</dbReference>
<evidence type="ECO:0000313" key="5">
    <source>
        <dbReference type="Proteomes" id="UP000050795"/>
    </source>
</evidence>
<dbReference type="InterPro" id="IPR011024">
    <property type="entry name" value="G_crystallin-like"/>
</dbReference>
<dbReference type="InterPro" id="IPR041305">
    <property type="entry name" value="IL4_i_Ig"/>
</dbReference>
<keyword evidence="5" id="KW-1185">Reference proteome</keyword>
<keyword evidence="2" id="KW-0677">Repeat</keyword>
<keyword evidence="3" id="KW-0732">Signal</keyword>